<dbReference type="PROSITE" id="PS51918">
    <property type="entry name" value="RADICAL_SAM"/>
    <property type="match status" value="1"/>
</dbReference>
<organism evidence="6">
    <name type="scientific">uncultured organism</name>
    <dbReference type="NCBI Taxonomy" id="155900"/>
    <lineage>
        <taxon>unclassified sequences</taxon>
        <taxon>environmental samples</taxon>
    </lineage>
</organism>
<dbReference type="NCBIfam" id="NF045702">
    <property type="entry name" value="rSAM_GDGT_ether"/>
    <property type="match status" value="1"/>
</dbReference>
<evidence type="ECO:0000256" key="2">
    <source>
        <dbReference type="ARBA" id="ARBA00022723"/>
    </source>
</evidence>
<evidence type="ECO:0000256" key="4">
    <source>
        <dbReference type="ARBA" id="ARBA00023014"/>
    </source>
</evidence>
<evidence type="ECO:0000313" key="6">
    <source>
        <dbReference type="EMBL" id="AGF93621.1"/>
    </source>
</evidence>
<dbReference type="GO" id="GO:0051539">
    <property type="term" value="F:4 iron, 4 sulfur cluster binding"/>
    <property type="evidence" value="ECO:0007669"/>
    <property type="project" value="InterPro"/>
</dbReference>
<dbReference type="InterPro" id="IPR013785">
    <property type="entry name" value="Aldolase_TIM"/>
</dbReference>
<proteinExistence type="predicted"/>
<keyword evidence="2" id="KW-0479">Metal-binding</keyword>
<keyword evidence="4" id="KW-0411">Iron-sulfur</keyword>
<dbReference type="GO" id="GO:0008168">
    <property type="term" value="F:methyltransferase activity"/>
    <property type="evidence" value="ECO:0007669"/>
    <property type="project" value="InterPro"/>
</dbReference>
<dbReference type="SUPFAM" id="SSF102114">
    <property type="entry name" value="Radical SAM enzymes"/>
    <property type="match status" value="1"/>
</dbReference>
<accession>M1P2I1</accession>
<dbReference type="SFLD" id="SFLDG01067">
    <property type="entry name" value="SPASM/twitch_domain_containing"/>
    <property type="match status" value="1"/>
</dbReference>
<reference evidence="6" key="1">
    <citation type="journal article" date="2013" name="Syst. Appl. Microbiol.">
        <title>New insights into the archaeal diversity of a hypersaline microbial mat obtained by a metagenomic approach.</title>
        <authorList>
            <person name="Lopez-Lopez A."/>
            <person name="Richter M."/>
            <person name="Pena A."/>
            <person name="Tamames J."/>
            <person name="Rossello-Mora R."/>
        </authorList>
    </citation>
    <scope>NUCLEOTIDE SEQUENCE</scope>
</reference>
<gene>
    <name evidence="6" type="ORF">FLSS-14_0017</name>
</gene>
<protein>
    <submittedName>
        <fullName evidence="6">Transferase</fullName>
    </submittedName>
</protein>
<name>M1P2I1_9ZZZZ</name>
<dbReference type="SFLD" id="SFLDS00029">
    <property type="entry name" value="Radical_SAM"/>
    <property type="match status" value="1"/>
</dbReference>
<dbReference type="Pfam" id="PF23545">
    <property type="entry name" value="Zn_ribbon_HMPTM"/>
    <property type="match status" value="1"/>
</dbReference>
<evidence type="ECO:0000256" key="3">
    <source>
        <dbReference type="ARBA" id="ARBA00023004"/>
    </source>
</evidence>
<dbReference type="GO" id="GO:0046872">
    <property type="term" value="F:metal ion binding"/>
    <property type="evidence" value="ECO:0007669"/>
    <property type="project" value="UniProtKB-KW"/>
</dbReference>
<dbReference type="InterPro" id="IPR056488">
    <property type="entry name" value="Zn_ribbon_HMPTM"/>
</dbReference>
<dbReference type="PANTHER" id="PTHR43306:SF1">
    <property type="entry name" value="7,8-DIHYDRO-6-HYDROXYMETHYLPTERIN DIMETHYLTRANSFERASE"/>
    <property type="match status" value="1"/>
</dbReference>
<dbReference type="CDD" id="cd01335">
    <property type="entry name" value="Radical_SAM"/>
    <property type="match status" value="1"/>
</dbReference>
<dbReference type="InterPro" id="IPR058240">
    <property type="entry name" value="rSAM_sf"/>
</dbReference>
<dbReference type="AlphaFoldDB" id="M1P2I1"/>
<feature type="domain" description="Radical SAM core" evidence="5">
    <location>
        <begin position="94"/>
        <end position="316"/>
    </location>
</feature>
<dbReference type="EMBL" id="JX684100">
    <property type="protein sequence ID" value="AGF93621.1"/>
    <property type="molecule type" value="Genomic_DNA"/>
</dbReference>
<dbReference type="Gene3D" id="3.20.20.70">
    <property type="entry name" value="Aldolase class I"/>
    <property type="match status" value="1"/>
</dbReference>
<dbReference type="InterPro" id="IPR007197">
    <property type="entry name" value="rSAM"/>
</dbReference>
<dbReference type="InterPro" id="IPR034471">
    <property type="entry name" value="GDGT/MA_synthase"/>
</dbReference>
<dbReference type="InterPro" id="IPR034474">
    <property type="entry name" value="Methyltransferase_Class_D"/>
</dbReference>
<dbReference type="PANTHER" id="PTHR43306">
    <property type="entry name" value="7,8-DIHYDRO-6-HYDROXYMETHYLPTERIN DIMETHYLTRANSFERASE"/>
    <property type="match status" value="1"/>
</dbReference>
<evidence type="ECO:0000256" key="1">
    <source>
        <dbReference type="ARBA" id="ARBA00022691"/>
    </source>
</evidence>
<dbReference type="SFLD" id="SFLDG01100">
    <property type="entry name" value="methyltransferase_(Class_D)"/>
    <property type="match status" value="1"/>
</dbReference>
<evidence type="ECO:0000259" key="5">
    <source>
        <dbReference type="PROSITE" id="PS51918"/>
    </source>
</evidence>
<dbReference type="Pfam" id="PF04055">
    <property type="entry name" value="Radical_SAM"/>
    <property type="match status" value="1"/>
</dbReference>
<keyword evidence="1" id="KW-0949">S-adenosyl-L-methionine</keyword>
<sequence>MVIKESSLEKGLPKSTKSLCPECQKIIDAKVVERDGKAVMIKECPEHGKFESIYWSDAEMFKEAEKWAYDGVGVDNPLIENADSCPDNCGLCNLHKSHTCLANIDLTNRCNMSCPICFAHAGEAGYVYEPDLDQVKEMLKNLREEKPVPTPAIQFSGGEPTVYPKFFEAIEAASEMGFSQIQVATNGIKLANDEDYAQKCVDAGLHTVYLQFDGLKEENYIQARGRPMLDVKKRVIENCRKTEPRPLATVLVPTILKGVNDDQVGEILKFAIENHDVIRGVNYQPVAFTGRISKEKRREQRYTLPDMAKGLEEQTDFLTKDDFYPVPFVTPISQMVSVVKNEPQVAFTSHPHCGLASYVVIGDDGHVSPITDYVDVEGLMKEAKNKSDEWNSFFTKSAIKLGSKLKTEKGKRKSMIKNFQKYFGKYLKDKELPGGLTIGEIMQDMLERGDKKSVGEFAWRTMFVGGMHFQDNYNYDVERVKRCVIHYATPDGRIIPFCAYNGGPTYRDEVEKKFSVPLDEWRERNEA</sequence>
<keyword evidence="6" id="KW-0808">Transferase</keyword>
<keyword evidence="3" id="KW-0408">Iron</keyword>
<dbReference type="SFLD" id="SFLDF00385">
    <property type="entry name" value="7_8-dihydro-6-hydroxymethylpte"/>
    <property type="match status" value="1"/>
</dbReference>